<dbReference type="InterPro" id="IPR029058">
    <property type="entry name" value="AB_hydrolase_fold"/>
</dbReference>
<feature type="non-terminal residue" evidence="2">
    <location>
        <position position="1"/>
    </location>
</feature>
<accession>A0A9W7SZ83</accession>
<dbReference type="SUPFAM" id="SSF53474">
    <property type="entry name" value="alpha/beta-Hydrolases"/>
    <property type="match status" value="1"/>
</dbReference>
<dbReference type="PANTHER" id="PTHR17630:SF105">
    <property type="entry name" value="DIENELACTONE HYDROLASE FAMILY PROTEIN (AFU_ORTHOLOGUE AFUA_4G08790)"/>
    <property type="match status" value="1"/>
</dbReference>
<dbReference type="PANTHER" id="PTHR17630">
    <property type="entry name" value="DIENELACTONE HYDROLASE"/>
    <property type="match status" value="1"/>
</dbReference>
<evidence type="ECO:0000313" key="3">
    <source>
        <dbReference type="Proteomes" id="UP001138500"/>
    </source>
</evidence>
<dbReference type="OrthoDB" id="17560at2759"/>
<dbReference type="Proteomes" id="UP001138500">
    <property type="component" value="Unassembled WGS sequence"/>
</dbReference>
<organism evidence="2 3">
    <name type="scientific">Teratosphaeria destructans</name>
    <dbReference type="NCBI Taxonomy" id="418781"/>
    <lineage>
        <taxon>Eukaryota</taxon>
        <taxon>Fungi</taxon>
        <taxon>Dikarya</taxon>
        <taxon>Ascomycota</taxon>
        <taxon>Pezizomycotina</taxon>
        <taxon>Dothideomycetes</taxon>
        <taxon>Dothideomycetidae</taxon>
        <taxon>Mycosphaerellales</taxon>
        <taxon>Teratosphaeriaceae</taxon>
        <taxon>Teratosphaeria</taxon>
    </lineage>
</organism>
<reference evidence="2 3" key="2">
    <citation type="journal article" date="2021" name="Curr. Genet.">
        <title>Genetic response to nitrogen starvation in the aggressive Eucalyptus foliar pathogen Teratosphaeria destructans.</title>
        <authorList>
            <person name="Havenga M."/>
            <person name="Wingfield B.D."/>
            <person name="Wingfield M.J."/>
            <person name="Dreyer L.L."/>
            <person name="Roets F."/>
            <person name="Aylward J."/>
        </authorList>
    </citation>
    <scope>NUCLEOTIDE SEQUENCE [LARGE SCALE GENOMIC DNA]</scope>
    <source>
        <strain evidence="2">CMW44962</strain>
    </source>
</reference>
<sequence length="133" mass="14309">GALGFCWGGRYAILAAQAPFSGSPGRGVDAAFAAHPSLVAVPGDFLPVVVPLGVALGEKDSLVGEAEQGQILRVMAAKRKGEGEGERVEHCEVKIYPDQIHGFALRGDWADEKSKKAMDEVTRQGLEWFRKYL</sequence>
<comment type="caution">
    <text evidence="2">The sequence shown here is derived from an EMBL/GenBank/DDBJ whole genome shotgun (WGS) entry which is preliminary data.</text>
</comment>
<keyword evidence="2" id="KW-0378">Hydrolase</keyword>
<dbReference type="InterPro" id="IPR002925">
    <property type="entry name" value="Dienelactn_hydro"/>
</dbReference>
<evidence type="ECO:0000259" key="1">
    <source>
        <dbReference type="Pfam" id="PF01738"/>
    </source>
</evidence>
<keyword evidence="3" id="KW-1185">Reference proteome</keyword>
<reference evidence="2 3" key="1">
    <citation type="journal article" date="2018" name="IMA Fungus">
        <title>IMA Genome-F 10: Nine draft genome sequences of Claviceps purpurea s.lat., including C. arundinis, C. humidiphila, and C. cf. spartinae, pseudomolecules for the pitch canker pathogen Fusarium circinatum, draft genome of Davidsoniella eucalypti, Grosmannia galeiformis, Quambalaria eucalypti, and Teratosphaeria destructans.</title>
        <authorList>
            <person name="Wingfield B.D."/>
            <person name="Liu M."/>
            <person name="Nguyen H.D."/>
            <person name="Lane F.A."/>
            <person name="Morgan S.W."/>
            <person name="De Vos L."/>
            <person name="Wilken P.M."/>
            <person name="Duong T.A."/>
            <person name="Aylward J."/>
            <person name="Coetzee M.P."/>
            <person name="Dadej K."/>
            <person name="De Beer Z.W."/>
            <person name="Findlay W."/>
            <person name="Havenga M."/>
            <person name="Kolarik M."/>
            <person name="Menzies J.G."/>
            <person name="Naidoo K."/>
            <person name="Pochopski O."/>
            <person name="Shoukouhi P."/>
            <person name="Santana Q.C."/>
            <person name="Seifert K.A."/>
            <person name="Soal N."/>
            <person name="Steenkamp E.T."/>
            <person name="Tatham C.T."/>
            <person name="van der Nest M.A."/>
            <person name="Wingfield M.J."/>
        </authorList>
    </citation>
    <scope>NUCLEOTIDE SEQUENCE [LARGE SCALE GENOMIC DNA]</scope>
    <source>
        <strain evidence="2">CMW44962</strain>
    </source>
</reference>
<dbReference type="AlphaFoldDB" id="A0A9W7SZ83"/>
<name>A0A9W7SZ83_9PEZI</name>
<protein>
    <submittedName>
        <fullName evidence="2">Dienelactone hydrolase family protein</fullName>
    </submittedName>
</protein>
<dbReference type="EMBL" id="RIBY02000335">
    <property type="protein sequence ID" value="KAH9844387.1"/>
    <property type="molecule type" value="Genomic_DNA"/>
</dbReference>
<gene>
    <name evidence="2" type="ORF">Tdes44962_MAKER01420</name>
</gene>
<dbReference type="Pfam" id="PF01738">
    <property type="entry name" value="DLH"/>
    <property type="match status" value="1"/>
</dbReference>
<proteinExistence type="predicted"/>
<feature type="domain" description="Dienelactone hydrolase" evidence="1">
    <location>
        <begin position="1"/>
        <end position="133"/>
    </location>
</feature>
<dbReference type="GO" id="GO:0016787">
    <property type="term" value="F:hydrolase activity"/>
    <property type="evidence" value="ECO:0007669"/>
    <property type="project" value="UniProtKB-KW"/>
</dbReference>
<evidence type="ECO:0000313" key="2">
    <source>
        <dbReference type="EMBL" id="KAH9844387.1"/>
    </source>
</evidence>
<dbReference type="Gene3D" id="3.40.50.1820">
    <property type="entry name" value="alpha/beta hydrolase"/>
    <property type="match status" value="1"/>
</dbReference>